<organism evidence="1 2">
    <name type="scientific">Mycena metata</name>
    <dbReference type="NCBI Taxonomy" id="1033252"/>
    <lineage>
        <taxon>Eukaryota</taxon>
        <taxon>Fungi</taxon>
        <taxon>Dikarya</taxon>
        <taxon>Basidiomycota</taxon>
        <taxon>Agaricomycotina</taxon>
        <taxon>Agaricomycetes</taxon>
        <taxon>Agaricomycetidae</taxon>
        <taxon>Agaricales</taxon>
        <taxon>Marasmiineae</taxon>
        <taxon>Mycenaceae</taxon>
        <taxon>Mycena</taxon>
    </lineage>
</organism>
<dbReference type="AlphaFoldDB" id="A0AAD7JSV7"/>
<comment type="caution">
    <text evidence="1">The sequence shown here is derived from an EMBL/GenBank/DDBJ whole genome shotgun (WGS) entry which is preliminary data.</text>
</comment>
<evidence type="ECO:0000313" key="1">
    <source>
        <dbReference type="EMBL" id="KAJ7769827.1"/>
    </source>
</evidence>
<dbReference type="EMBL" id="JARKIB010000017">
    <property type="protein sequence ID" value="KAJ7769827.1"/>
    <property type="molecule type" value="Genomic_DNA"/>
</dbReference>
<reference evidence="1" key="1">
    <citation type="submission" date="2023-03" db="EMBL/GenBank/DDBJ databases">
        <title>Massive genome expansion in bonnet fungi (Mycena s.s.) driven by repeated elements and novel gene families across ecological guilds.</title>
        <authorList>
            <consortium name="Lawrence Berkeley National Laboratory"/>
            <person name="Harder C.B."/>
            <person name="Miyauchi S."/>
            <person name="Viragh M."/>
            <person name="Kuo A."/>
            <person name="Thoen E."/>
            <person name="Andreopoulos B."/>
            <person name="Lu D."/>
            <person name="Skrede I."/>
            <person name="Drula E."/>
            <person name="Henrissat B."/>
            <person name="Morin E."/>
            <person name="Kohler A."/>
            <person name="Barry K."/>
            <person name="LaButti K."/>
            <person name="Morin E."/>
            <person name="Salamov A."/>
            <person name="Lipzen A."/>
            <person name="Mereny Z."/>
            <person name="Hegedus B."/>
            <person name="Baldrian P."/>
            <person name="Stursova M."/>
            <person name="Weitz H."/>
            <person name="Taylor A."/>
            <person name="Grigoriev I.V."/>
            <person name="Nagy L.G."/>
            <person name="Martin F."/>
            <person name="Kauserud H."/>
        </authorList>
    </citation>
    <scope>NUCLEOTIDE SEQUENCE</scope>
    <source>
        <strain evidence="1">CBHHK182m</strain>
    </source>
</reference>
<dbReference type="Proteomes" id="UP001215598">
    <property type="component" value="Unassembled WGS sequence"/>
</dbReference>
<keyword evidence="2" id="KW-1185">Reference proteome</keyword>
<accession>A0AAD7JSV7</accession>
<name>A0AAD7JSV7_9AGAR</name>
<gene>
    <name evidence="1" type="ORF">B0H16DRAFT_1881706</name>
</gene>
<sequence length="206" mass="22577">MLIGITLTDAAGVLPSGVLTDWRQRLVDSKATIDGLARAFGIKHPANDGDVPVPGRELFVCIIRIVYCHDEHAALELVKKIVAPAAKVAHDRNQHRLRALQNAGPFTRPVNRTTLVLANYKADNERTISHVAKITRTHSPKGTRCPSHRLLRLPSQQAKLSSLQKAKRERESFLQMALQGLRDCPLPQSSLVLGGATSHVCGRRVG</sequence>
<proteinExistence type="predicted"/>
<evidence type="ECO:0000313" key="2">
    <source>
        <dbReference type="Proteomes" id="UP001215598"/>
    </source>
</evidence>
<protein>
    <submittedName>
        <fullName evidence="1">Uncharacterized protein</fullName>
    </submittedName>
</protein>